<dbReference type="SUPFAM" id="SSF103473">
    <property type="entry name" value="MFS general substrate transporter"/>
    <property type="match status" value="1"/>
</dbReference>
<feature type="transmembrane region" description="Helical" evidence="2">
    <location>
        <begin position="99"/>
        <end position="118"/>
    </location>
</feature>
<evidence type="ECO:0000313" key="5">
    <source>
        <dbReference type="Proteomes" id="UP000887567"/>
    </source>
</evidence>
<accession>A0A913Y3W6</accession>
<evidence type="ECO:0000256" key="1">
    <source>
        <dbReference type="ARBA" id="ARBA00004141"/>
    </source>
</evidence>
<dbReference type="GO" id="GO:0022857">
    <property type="term" value="F:transmembrane transporter activity"/>
    <property type="evidence" value="ECO:0007669"/>
    <property type="project" value="InterPro"/>
</dbReference>
<dbReference type="OrthoDB" id="2213137at2759"/>
<feature type="transmembrane region" description="Helical" evidence="2">
    <location>
        <begin position="188"/>
        <end position="211"/>
    </location>
</feature>
<feature type="transmembrane region" description="Helical" evidence="2">
    <location>
        <begin position="12"/>
        <end position="33"/>
    </location>
</feature>
<organism evidence="4 5">
    <name type="scientific">Exaiptasia diaphana</name>
    <name type="common">Tropical sea anemone</name>
    <name type="synonym">Aiptasia pulchella</name>
    <dbReference type="NCBI Taxonomy" id="2652724"/>
    <lineage>
        <taxon>Eukaryota</taxon>
        <taxon>Metazoa</taxon>
        <taxon>Cnidaria</taxon>
        <taxon>Anthozoa</taxon>
        <taxon>Hexacorallia</taxon>
        <taxon>Actiniaria</taxon>
        <taxon>Aiptasiidae</taxon>
        <taxon>Exaiptasia</taxon>
    </lineage>
</organism>
<feature type="transmembrane region" description="Helical" evidence="2">
    <location>
        <begin position="280"/>
        <end position="301"/>
    </location>
</feature>
<keyword evidence="2" id="KW-0812">Transmembrane</keyword>
<evidence type="ECO:0000259" key="3">
    <source>
        <dbReference type="PROSITE" id="PS50850"/>
    </source>
</evidence>
<feature type="transmembrane region" description="Helical" evidence="2">
    <location>
        <begin position="339"/>
        <end position="359"/>
    </location>
</feature>
<reference evidence="4" key="1">
    <citation type="submission" date="2022-11" db="UniProtKB">
        <authorList>
            <consortium name="EnsemblMetazoa"/>
        </authorList>
    </citation>
    <scope>IDENTIFICATION</scope>
</reference>
<feature type="transmembrane region" description="Helical" evidence="2">
    <location>
        <begin position="69"/>
        <end position="92"/>
    </location>
</feature>
<dbReference type="PANTHER" id="PTHR11360:SF251">
    <property type="entry name" value="MAJOR FACILITATOR SUPERFAMILY (MFS) PROFILE DOMAIN-CONTAINING PROTEIN"/>
    <property type="match status" value="1"/>
</dbReference>
<feature type="transmembrane region" description="Helical" evidence="2">
    <location>
        <begin position="130"/>
        <end position="148"/>
    </location>
</feature>
<dbReference type="InterPro" id="IPR050327">
    <property type="entry name" value="Proton-linked_MCT"/>
</dbReference>
<dbReference type="Pfam" id="PF07690">
    <property type="entry name" value="MFS_1"/>
    <property type="match status" value="1"/>
</dbReference>
<keyword evidence="2" id="KW-0472">Membrane</keyword>
<keyword evidence="5" id="KW-1185">Reference proteome</keyword>
<dbReference type="RefSeq" id="XP_020914739.1">
    <property type="nucleotide sequence ID" value="XM_021059080.2"/>
</dbReference>
<feature type="transmembrane region" description="Helical" evidence="2">
    <location>
        <begin position="40"/>
        <end position="63"/>
    </location>
</feature>
<dbReference type="EnsemblMetazoa" id="XM_021059080.2">
    <property type="protein sequence ID" value="XP_020914739.1"/>
    <property type="gene ID" value="LOC110252287"/>
</dbReference>
<feature type="transmembrane region" description="Helical" evidence="2">
    <location>
        <begin position="313"/>
        <end position="333"/>
    </location>
</feature>
<dbReference type="InterPro" id="IPR011701">
    <property type="entry name" value="MFS"/>
</dbReference>
<evidence type="ECO:0000256" key="2">
    <source>
        <dbReference type="SAM" id="Phobius"/>
    </source>
</evidence>
<feature type="domain" description="Major facilitator superfamily (MFS) profile" evidence="3">
    <location>
        <begin position="1"/>
        <end position="365"/>
    </location>
</feature>
<evidence type="ECO:0000313" key="4">
    <source>
        <dbReference type="EnsemblMetazoa" id="XP_020914739.1"/>
    </source>
</evidence>
<name>A0A913Y3W6_EXADI</name>
<comment type="subcellular location">
    <subcellularLocation>
        <location evidence="1">Membrane</location>
        <topology evidence="1">Multi-pass membrane protein</topology>
    </subcellularLocation>
</comment>
<feature type="transmembrane region" description="Helical" evidence="2">
    <location>
        <begin position="253"/>
        <end position="274"/>
    </location>
</feature>
<protein>
    <recommendedName>
        <fullName evidence="3">Major facilitator superfamily (MFS) profile domain-containing protein</fullName>
    </recommendedName>
</protein>
<dbReference type="Gene3D" id="1.20.1250.20">
    <property type="entry name" value="MFS general substrate transporter like domains"/>
    <property type="match status" value="1"/>
</dbReference>
<dbReference type="InterPro" id="IPR036259">
    <property type="entry name" value="MFS_trans_sf"/>
</dbReference>
<dbReference type="InterPro" id="IPR020846">
    <property type="entry name" value="MFS_dom"/>
</dbReference>
<proteinExistence type="predicted"/>
<dbReference type="Proteomes" id="UP000887567">
    <property type="component" value="Unplaced"/>
</dbReference>
<keyword evidence="2" id="KW-1133">Transmembrane helix</keyword>
<feature type="transmembrane region" description="Helical" evidence="2">
    <location>
        <begin position="223"/>
        <end position="241"/>
    </location>
</feature>
<dbReference type="GO" id="GO:0016020">
    <property type="term" value="C:membrane"/>
    <property type="evidence" value="ECO:0007669"/>
    <property type="project" value="UniProtKB-SubCell"/>
</dbReference>
<dbReference type="PROSITE" id="PS50850">
    <property type="entry name" value="MFS"/>
    <property type="match status" value="1"/>
</dbReference>
<dbReference type="AlphaFoldDB" id="A0A913Y3W6"/>
<dbReference type="GeneID" id="110252287"/>
<sequence length="391" mass="42997">MLMIRLPVHRAALPGSFSVGFRSLLCPIAAIFINRFGCRVAMPCGGFISALGLLGSSFAPNIYVLSFTYGFLVACGSCLVYMAGFLMVPLYFDKHRSAATGMVSAGPGAGVLIMGPIAHMLIDYLGWRKAMLVLAGMNLVTSILGCTITRKVQKVHSQNKDTTSDLDGKKKNIWSAVLQNLSALKNPMLILVVAMNTTFYFGHFMPLVHLIKYAEDIGISSHASSWMYPVTGMISTVCRILTGKVGDTGRVSFYTMFQCGLLLMAITQFLMPLASNIGYLYGYAVMQGICEAMYFTSAYCLAMSVDPRQGLAWLMFFASIPMFLGPPIAGLIADYSRSYRLVFYISGCFLVLASLLPFLRHCIKRPVVLDREQVHLEEFKTLSVVERETVL</sequence>
<dbReference type="PANTHER" id="PTHR11360">
    <property type="entry name" value="MONOCARBOXYLATE TRANSPORTER"/>
    <property type="match status" value="1"/>
</dbReference>